<dbReference type="AlphaFoldDB" id="A0A6A1WRZ3"/>
<reference evidence="2 3" key="1">
    <citation type="journal article" date="2019" name="Plant Biotechnol. J.">
        <title>The red bayberry genome and genetic basis of sex determination.</title>
        <authorList>
            <person name="Jia H.M."/>
            <person name="Jia H.J."/>
            <person name="Cai Q.L."/>
            <person name="Wang Y."/>
            <person name="Zhao H.B."/>
            <person name="Yang W.F."/>
            <person name="Wang G.Y."/>
            <person name="Li Y.H."/>
            <person name="Zhan D.L."/>
            <person name="Shen Y.T."/>
            <person name="Niu Q.F."/>
            <person name="Chang L."/>
            <person name="Qiu J."/>
            <person name="Zhao L."/>
            <person name="Xie H.B."/>
            <person name="Fu W.Y."/>
            <person name="Jin J."/>
            <person name="Li X.W."/>
            <person name="Jiao Y."/>
            <person name="Zhou C.C."/>
            <person name="Tu T."/>
            <person name="Chai C.Y."/>
            <person name="Gao J.L."/>
            <person name="Fan L.J."/>
            <person name="van de Weg E."/>
            <person name="Wang J.Y."/>
            <person name="Gao Z.S."/>
        </authorList>
    </citation>
    <scope>NUCLEOTIDE SEQUENCE [LARGE SCALE GENOMIC DNA]</scope>
    <source>
        <tissue evidence="2">Leaves</tissue>
    </source>
</reference>
<feature type="region of interest" description="Disordered" evidence="1">
    <location>
        <begin position="39"/>
        <end position="68"/>
    </location>
</feature>
<dbReference type="EMBL" id="RXIC02000019">
    <property type="protein sequence ID" value="KAB1226557.1"/>
    <property type="molecule type" value="Genomic_DNA"/>
</dbReference>
<feature type="compositionally biased region" description="Basic and acidic residues" evidence="1">
    <location>
        <begin position="161"/>
        <end position="170"/>
    </location>
</feature>
<dbReference type="Proteomes" id="UP000516437">
    <property type="component" value="Chromosome 1"/>
</dbReference>
<evidence type="ECO:0000256" key="1">
    <source>
        <dbReference type="SAM" id="MobiDB-lite"/>
    </source>
</evidence>
<sequence>MPETTVVSGSSTSALVPAGELITLAANVTGGPIVPLASSRGKERVTFPSSSEDVGESDSEPSAPPAWRLRPYDQPLLNEEMIEDALQAPRHVKVDRITRSLSHCVSLIAALDAAELKHDEELESSRLKLRISPKSVDATGNRAPQKSSYSWGDWNLSSPKSVDKTGDRGPSKSSSSYPGNFSSPKSVDATGNRVLRGRLTLGGTGTLVLLSPWMRLGTEVL</sequence>
<protein>
    <submittedName>
        <fullName evidence="2">Uncharacterized protein</fullName>
    </submittedName>
</protein>
<evidence type="ECO:0000313" key="3">
    <source>
        <dbReference type="Proteomes" id="UP000516437"/>
    </source>
</evidence>
<organism evidence="2 3">
    <name type="scientific">Morella rubra</name>
    <name type="common">Chinese bayberry</name>
    <dbReference type="NCBI Taxonomy" id="262757"/>
    <lineage>
        <taxon>Eukaryota</taxon>
        <taxon>Viridiplantae</taxon>
        <taxon>Streptophyta</taxon>
        <taxon>Embryophyta</taxon>
        <taxon>Tracheophyta</taxon>
        <taxon>Spermatophyta</taxon>
        <taxon>Magnoliopsida</taxon>
        <taxon>eudicotyledons</taxon>
        <taxon>Gunneridae</taxon>
        <taxon>Pentapetalae</taxon>
        <taxon>rosids</taxon>
        <taxon>fabids</taxon>
        <taxon>Fagales</taxon>
        <taxon>Myricaceae</taxon>
        <taxon>Morella</taxon>
    </lineage>
</organism>
<feature type="region of interest" description="Disordered" evidence="1">
    <location>
        <begin position="159"/>
        <end position="189"/>
    </location>
</feature>
<name>A0A6A1WRZ3_9ROSI</name>
<proteinExistence type="predicted"/>
<comment type="caution">
    <text evidence="2">The sequence shown here is derived from an EMBL/GenBank/DDBJ whole genome shotgun (WGS) entry which is preliminary data.</text>
</comment>
<gene>
    <name evidence="2" type="ORF">CJ030_MR1G001453</name>
</gene>
<accession>A0A6A1WRZ3</accession>
<feature type="compositionally biased region" description="Low complexity" evidence="1">
    <location>
        <begin position="171"/>
        <end position="186"/>
    </location>
</feature>
<evidence type="ECO:0000313" key="2">
    <source>
        <dbReference type="EMBL" id="KAB1226557.1"/>
    </source>
</evidence>
<keyword evidence="3" id="KW-1185">Reference proteome</keyword>